<evidence type="ECO:0000259" key="5">
    <source>
        <dbReference type="PROSITE" id="PS50931"/>
    </source>
</evidence>
<keyword evidence="3" id="KW-0238">DNA-binding</keyword>
<dbReference type="GO" id="GO:0005829">
    <property type="term" value="C:cytosol"/>
    <property type="evidence" value="ECO:0007669"/>
    <property type="project" value="TreeGrafter"/>
</dbReference>
<dbReference type="RefSeq" id="WP_115688065.1">
    <property type="nucleotide sequence ID" value="NZ_CP031417.1"/>
</dbReference>
<keyword evidence="7" id="KW-1185">Reference proteome</keyword>
<comment type="similarity">
    <text evidence="1">Belongs to the LysR transcriptional regulatory family.</text>
</comment>
<evidence type="ECO:0000256" key="3">
    <source>
        <dbReference type="ARBA" id="ARBA00023125"/>
    </source>
</evidence>
<dbReference type="InterPro" id="IPR036388">
    <property type="entry name" value="WH-like_DNA-bd_sf"/>
</dbReference>
<evidence type="ECO:0000313" key="7">
    <source>
        <dbReference type="Proteomes" id="UP000254889"/>
    </source>
</evidence>
<dbReference type="PANTHER" id="PTHR30419:SF2">
    <property type="entry name" value="LYSR FAMILY TRANSCRIPTIONAL REGULATOR"/>
    <property type="match status" value="1"/>
</dbReference>
<sequence>MSNYRVHAAAVHYFDAVRHARSIRGAAALLNVASSAVNRQILNLEAGLGAQLFERAPSGLKLTAAGEVFARHVNTVLTDTERMRAELNALKGIHAGHVEIATIEGLCNDIIPDALALMRAKHPRVTTRVSILRTEEIPEAVLNGDAHLGLGFHVERRAGLRQIAVGSFLIGAVVAADSPFASAQSLSVYQLANANLIVPAGNFALRAQLAPLLSETDRAARPLVESGSIELMKQLALAGAGVAFLTRVSLAAELRSGRLRHVPLVHRDKPIYSELGLYARKASTLPVAADAFAQHLAEIMTRRQAEERKDVAS</sequence>
<dbReference type="Proteomes" id="UP000254889">
    <property type="component" value="Chromosome"/>
</dbReference>
<protein>
    <submittedName>
        <fullName evidence="6">LysR family transcriptional regulator</fullName>
    </submittedName>
</protein>
<dbReference type="InterPro" id="IPR005119">
    <property type="entry name" value="LysR_subst-bd"/>
</dbReference>
<reference evidence="6 7" key="1">
    <citation type="submission" date="2018-07" db="EMBL/GenBank/DDBJ databases">
        <authorList>
            <person name="Quirk P.G."/>
            <person name="Krulwich T.A."/>
        </authorList>
    </citation>
    <scope>NUCLEOTIDE SEQUENCE [LARGE SCALE GENOMIC DNA]</scope>
    <source>
        <strain evidence="6 7">CC-BB4</strain>
    </source>
</reference>
<dbReference type="PANTHER" id="PTHR30419">
    <property type="entry name" value="HTH-TYPE TRANSCRIPTIONAL REGULATOR YBHD"/>
    <property type="match status" value="1"/>
</dbReference>
<dbReference type="Gene3D" id="3.40.190.290">
    <property type="match status" value="1"/>
</dbReference>
<proteinExistence type="inferred from homology"/>
<dbReference type="KEGG" id="ptaw:DW352_02075"/>
<evidence type="ECO:0000256" key="2">
    <source>
        <dbReference type="ARBA" id="ARBA00023015"/>
    </source>
</evidence>
<keyword evidence="4" id="KW-0804">Transcription</keyword>
<dbReference type="GO" id="GO:0003677">
    <property type="term" value="F:DNA binding"/>
    <property type="evidence" value="ECO:0007669"/>
    <property type="project" value="UniProtKB-KW"/>
</dbReference>
<dbReference type="GO" id="GO:0003700">
    <property type="term" value="F:DNA-binding transcription factor activity"/>
    <property type="evidence" value="ECO:0007669"/>
    <property type="project" value="InterPro"/>
</dbReference>
<dbReference type="Pfam" id="PF03466">
    <property type="entry name" value="LysR_substrate"/>
    <property type="match status" value="1"/>
</dbReference>
<dbReference type="InterPro" id="IPR050950">
    <property type="entry name" value="HTH-type_LysR_regulators"/>
</dbReference>
<feature type="domain" description="HTH lysR-type" evidence="5">
    <location>
        <begin position="12"/>
        <end position="63"/>
    </location>
</feature>
<dbReference type="EMBL" id="CP031417">
    <property type="protein sequence ID" value="AXK79407.1"/>
    <property type="molecule type" value="Genomic_DNA"/>
</dbReference>
<keyword evidence="2" id="KW-0805">Transcription regulation</keyword>
<evidence type="ECO:0000256" key="4">
    <source>
        <dbReference type="ARBA" id="ARBA00023163"/>
    </source>
</evidence>
<dbReference type="Gene3D" id="1.10.10.10">
    <property type="entry name" value="Winged helix-like DNA-binding domain superfamily/Winged helix DNA-binding domain"/>
    <property type="match status" value="1"/>
</dbReference>
<dbReference type="AlphaFoldDB" id="A0A345ZR60"/>
<dbReference type="Pfam" id="PF00126">
    <property type="entry name" value="HTH_1"/>
    <property type="match status" value="1"/>
</dbReference>
<dbReference type="SUPFAM" id="SSF53850">
    <property type="entry name" value="Periplasmic binding protein-like II"/>
    <property type="match status" value="1"/>
</dbReference>
<accession>A0A345ZR60</accession>
<dbReference type="OrthoDB" id="5297263at2"/>
<dbReference type="PROSITE" id="PS50931">
    <property type="entry name" value="HTH_LYSR"/>
    <property type="match status" value="1"/>
</dbReference>
<dbReference type="InterPro" id="IPR036390">
    <property type="entry name" value="WH_DNA-bd_sf"/>
</dbReference>
<dbReference type="SUPFAM" id="SSF46785">
    <property type="entry name" value="Winged helix' DNA-binding domain"/>
    <property type="match status" value="1"/>
</dbReference>
<name>A0A345ZR60_9HYPH</name>
<evidence type="ECO:0000256" key="1">
    <source>
        <dbReference type="ARBA" id="ARBA00009437"/>
    </source>
</evidence>
<evidence type="ECO:0000313" key="6">
    <source>
        <dbReference type="EMBL" id="AXK79407.1"/>
    </source>
</evidence>
<organism evidence="6 7">
    <name type="scientific">Pseudolabrys taiwanensis</name>
    <dbReference type="NCBI Taxonomy" id="331696"/>
    <lineage>
        <taxon>Bacteria</taxon>
        <taxon>Pseudomonadati</taxon>
        <taxon>Pseudomonadota</taxon>
        <taxon>Alphaproteobacteria</taxon>
        <taxon>Hyphomicrobiales</taxon>
        <taxon>Xanthobacteraceae</taxon>
        <taxon>Pseudolabrys</taxon>
    </lineage>
</organism>
<dbReference type="InterPro" id="IPR000847">
    <property type="entry name" value="LysR_HTH_N"/>
</dbReference>
<gene>
    <name evidence="6" type="ORF">DW352_02075</name>
</gene>